<keyword evidence="2" id="KW-1185">Reference proteome</keyword>
<dbReference type="EMBL" id="CM039437">
    <property type="protein sequence ID" value="KAI4306904.1"/>
    <property type="molecule type" value="Genomic_DNA"/>
</dbReference>
<gene>
    <name evidence="1" type="ORF">L6164_030144</name>
</gene>
<dbReference type="Proteomes" id="UP000828941">
    <property type="component" value="Chromosome 12"/>
</dbReference>
<proteinExistence type="predicted"/>
<sequence>MDSATEPLMVCHDARFYGNGTTRTDVFHEGDPFTSPSDLIFLQVSLIALVSQCINFYLKPLGQSTLVSQTLGGLIIGPSALMKLKVVSKYLFPPISNLVLETLAGFGVMYFFFLMGLKTDPAIILMTERKAVYMGVSVFISALGLPTGLTFIMRKYVSMDHTLANALPYIGALQAFTGSAVIGCLLAELKIINTDIGRLTLSLAMFGDLIGISLTVVIFSTLSNGSESMWLILCVAALASFIMCVLRPVLLWMLARSLDGKPVSEFFIVSIFAVVLVIGFMSEIVGQHYVLGPLLFGFSIPEGPPLGSTIIAKLETLSAGFFYPIYLAVCGLHTDVFKIDLRSMWIVGLVLSFSVAVKICAVMIYGYYNDIPKKESLVIGLILNTKGITELAVYNFWKGNKILSEKEFSLMVISVIVVTAIITPLVRYLYDPTEQYIALRRSCIQHNKRDSELRVMVCIHDNEHVPALINLIEASYASQESAVVVIALVLVELLGRSRPLLVAHQPHNLLRTASFNSSQIWNALKQYQQQHAGYASVESFTSVSSFIAMFHDVCRMAVDRRATILIMPFHKQWEIDGGVEILNRGIQSLNIRVLENAPCSVGILIDRGILSGRLSILTGRSLFNVVVFFIGGADDAEALAYGARMAGSQNVVVTVARFLLFGEENSKERRRESDLVNEYRKAHAGNPRFDVIDEVVRDGVDMSTRIRRIIDYFDLAMVGREHADSALIRGHDQWCECPELGTIGDMLASQDFITKASVLVIQQQRIGGKMLKHKMSAGPNERDQHVHDIPYDEGSKGSWTISMDKY</sequence>
<evidence type="ECO:0000313" key="2">
    <source>
        <dbReference type="Proteomes" id="UP000828941"/>
    </source>
</evidence>
<evidence type="ECO:0000313" key="1">
    <source>
        <dbReference type="EMBL" id="KAI4306904.1"/>
    </source>
</evidence>
<protein>
    <submittedName>
        <fullName evidence="1">Uncharacterized protein</fullName>
    </submittedName>
</protein>
<organism evidence="1 2">
    <name type="scientific">Bauhinia variegata</name>
    <name type="common">Purple orchid tree</name>
    <name type="synonym">Phanera variegata</name>
    <dbReference type="NCBI Taxonomy" id="167791"/>
    <lineage>
        <taxon>Eukaryota</taxon>
        <taxon>Viridiplantae</taxon>
        <taxon>Streptophyta</taxon>
        <taxon>Embryophyta</taxon>
        <taxon>Tracheophyta</taxon>
        <taxon>Spermatophyta</taxon>
        <taxon>Magnoliopsida</taxon>
        <taxon>eudicotyledons</taxon>
        <taxon>Gunneridae</taxon>
        <taxon>Pentapetalae</taxon>
        <taxon>rosids</taxon>
        <taxon>fabids</taxon>
        <taxon>Fabales</taxon>
        <taxon>Fabaceae</taxon>
        <taxon>Cercidoideae</taxon>
        <taxon>Cercideae</taxon>
        <taxon>Bauhiniinae</taxon>
        <taxon>Bauhinia</taxon>
    </lineage>
</organism>
<accession>A0ACB9LAZ5</accession>
<comment type="caution">
    <text evidence="1">The sequence shown here is derived from an EMBL/GenBank/DDBJ whole genome shotgun (WGS) entry which is preliminary data.</text>
</comment>
<reference evidence="1 2" key="1">
    <citation type="journal article" date="2022" name="DNA Res.">
        <title>Chromosomal-level genome assembly of the orchid tree Bauhinia variegata (Leguminosae; Cercidoideae) supports the allotetraploid origin hypothesis of Bauhinia.</title>
        <authorList>
            <person name="Zhong Y."/>
            <person name="Chen Y."/>
            <person name="Zheng D."/>
            <person name="Pang J."/>
            <person name="Liu Y."/>
            <person name="Luo S."/>
            <person name="Meng S."/>
            <person name="Qian L."/>
            <person name="Wei D."/>
            <person name="Dai S."/>
            <person name="Zhou R."/>
        </authorList>
    </citation>
    <scope>NUCLEOTIDE SEQUENCE [LARGE SCALE GENOMIC DNA]</scope>
    <source>
        <strain evidence="1">BV-YZ2020</strain>
    </source>
</reference>
<name>A0ACB9LAZ5_BAUVA</name>